<accession>B0DEV6</accession>
<dbReference type="Proteomes" id="UP000001194">
    <property type="component" value="Unassembled WGS sequence"/>
</dbReference>
<dbReference type="EMBL" id="DS547107">
    <property type="protein sequence ID" value="EDR06739.1"/>
    <property type="molecule type" value="Genomic_DNA"/>
</dbReference>
<organism evidence="2">
    <name type="scientific">Laccaria bicolor (strain S238N-H82 / ATCC MYA-4686)</name>
    <name type="common">Bicoloured deceiver</name>
    <name type="synonym">Laccaria laccata var. bicolor</name>
    <dbReference type="NCBI Taxonomy" id="486041"/>
    <lineage>
        <taxon>Eukaryota</taxon>
        <taxon>Fungi</taxon>
        <taxon>Dikarya</taxon>
        <taxon>Basidiomycota</taxon>
        <taxon>Agaricomycotina</taxon>
        <taxon>Agaricomycetes</taxon>
        <taxon>Agaricomycetidae</taxon>
        <taxon>Agaricales</taxon>
        <taxon>Agaricineae</taxon>
        <taxon>Hydnangiaceae</taxon>
        <taxon>Laccaria</taxon>
    </lineage>
</organism>
<reference evidence="1 2" key="1">
    <citation type="journal article" date="2008" name="Nature">
        <title>The genome of Laccaria bicolor provides insights into mycorrhizal symbiosis.</title>
        <authorList>
            <person name="Martin F."/>
            <person name="Aerts A."/>
            <person name="Ahren D."/>
            <person name="Brun A."/>
            <person name="Danchin E.G.J."/>
            <person name="Duchaussoy F."/>
            <person name="Gibon J."/>
            <person name="Kohler A."/>
            <person name="Lindquist E."/>
            <person name="Pereda V."/>
            <person name="Salamov A."/>
            <person name="Shapiro H.J."/>
            <person name="Wuyts J."/>
            <person name="Blaudez D."/>
            <person name="Buee M."/>
            <person name="Brokstein P."/>
            <person name="Canbaeck B."/>
            <person name="Cohen D."/>
            <person name="Courty P.E."/>
            <person name="Coutinho P.M."/>
            <person name="Delaruelle C."/>
            <person name="Detter J.C."/>
            <person name="Deveau A."/>
            <person name="DiFazio S."/>
            <person name="Duplessis S."/>
            <person name="Fraissinet-Tachet L."/>
            <person name="Lucic E."/>
            <person name="Frey-Klett P."/>
            <person name="Fourrey C."/>
            <person name="Feussner I."/>
            <person name="Gay G."/>
            <person name="Grimwood J."/>
            <person name="Hoegger P.J."/>
            <person name="Jain P."/>
            <person name="Kilaru S."/>
            <person name="Labbe J."/>
            <person name="Lin Y.C."/>
            <person name="Legue V."/>
            <person name="Le Tacon F."/>
            <person name="Marmeisse R."/>
            <person name="Melayah D."/>
            <person name="Montanini B."/>
            <person name="Muratet M."/>
            <person name="Nehls U."/>
            <person name="Niculita-Hirzel H."/>
            <person name="Oudot-Le Secq M.P."/>
            <person name="Peter M."/>
            <person name="Quesneville H."/>
            <person name="Rajashekar B."/>
            <person name="Reich M."/>
            <person name="Rouhier N."/>
            <person name="Schmutz J."/>
            <person name="Yin T."/>
            <person name="Chalot M."/>
            <person name="Henrissat B."/>
            <person name="Kuees U."/>
            <person name="Lucas S."/>
            <person name="Van de Peer Y."/>
            <person name="Podila G.K."/>
            <person name="Polle A."/>
            <person name="Pukkila P.J."/>
            <person name="Richardson P.M."/>
            <person name="Rouze P."/>
            <person name="Sanders I.R."/>
            <person name="Stajich J.E."/>
            <person name="Tunlid A."/>
            <person name="Tuskan G."/>
            <person name="Grigoriev I.V."/>
        </authorList>
    </citation>
    <scope>NUCLEOTIDE SEQUENCE [LARGE SCALE GENOMIC DNA]</scope>
    <source>
        <strain evidence="2">S238N-H82 / ATCC MYA-4686</strain>
    </source>
</reference>
<sequence length="129" mass="14496">MSVICHMLPKSLPPLLPHCHHCSMKAMSTISRSNLQDAVECAYLRCVDDLDGPMNNSEEYSLFQICLPFIHTLSITKGCVYCKLLAGVHFSSMVLYHNSNTVKAFRVVRSRKGDTIQRSSPSKPHNPVY</sequence>
<dbReference type="GeneID" id="6078202"/>
<dbReference type="RefSeq" id="XP_001882586.1">
    <property type="nucleotide sequence ID" value="XM_001882551.1"/>
</dbReference>
<dbReference type="InParanoid" id="B0DEV6"/>
<proteinExistence type="predicted"/>
<evidence type="ECO:0000313" key="2">
    <source>
        <dbReference type="Proteomes" id="UP000001194"/>
    </source>
</evidence>
<keyword evidence="2" id="KW-1185">Reference proteome</keyword>
<gene>
    <name evidence="1" type="ORF">LACBIDRAFT_299566</name>
</gene>
<evidence type="ECO:0000313" key="1">
    <source>
        <dbReference type="EMBL" id="EDR06739.1"/>
    </source>
</evidence>
<dbReference type="HOGENOM" id="CLU_1949190_0_0_1"/>
<name>B0DEV6_LACBS</name>
<protein>
    <submittedName>
        <fullName evidence="1">Predicted protein</fullName>
    </submittedName>
</protein>
<dbReference type="OrthoDB" id="3119040at2759"/>
<dbReference type="KEGG" id="lbc:LACBIDRAFT_299566"/>
<dbReference type="AlphaFoldDB" id="B0DEV6"/>